<comment type="caution">
    <text evidence="1">The sequence shown here is derived from an EMBL/GenBank/DDBJ whole genome shotgun (WGS) entry which is preliminary data.</text>
</comment>
<name>A0ACC2DZ56_DIPCM</name>
<protein>
    <submittedName>
        <fullName evidence="1">Uncharacterized protein</fullName>
    </submittedName>
</protein>
<dbReference type="Proteomes" id="UP001162992">
    <property type="component" value="Chromosome 4"/>
</dbReference>
<evidence type="ECO:0000313" key="2">
    <source>
        <dbReference type="Proteomes" id="UP001162992"/>
    </source>
</evidence>
<keyword evidence="2" id="KW-1185">Reference proteome</keyword>
<proteinExistence type="predicted"/>
<gene>
    <name evidence="1" type="ORF">O6H91_04G094500</name>
</gene>
<organism evidence="1 2">
    <name type="scientific">Diphasiastrum complanatum</name>
    <name type="common">Issler's clubmoss</name>
    <name type="synonym">Lycopodium complanatum</name>
    <dbReference type="NCBI Taxonomy" id="34168"/>
    <lineage>
        <taxon>Eukaryota</taxon>
        <taxon>Viridiplantae</taxon>
        <taxon>Streptophyta</taxon>
        <taxon>Embryophyta</taxon>
        <taxon>Tracheophyta</taxon>
        <taxon>Lycopodiopsida</taxon>
        <taxon>Lycopodiales</taxon>
        <taxon>Lycopodiaceae</taxon>
        <taxon>Lycopodioideae</taxon>
        <taxon>Diphasiastrum</taxon>
    </lineage>
</organism>
<evidence type="ECO:0000313" key="1">
    <source>
        <dbReference type="EMBL" id="KAJ7559634.1"/>
    </source>
</evidence>
<reference evidence="2" key="1">
    <citation type="journal article" date="2024" name="Proc. Natl. Acad. Sci. U.S.A.">
        <title>Extraordinary preservation of gene collinearity over three hundred million years revealed in homosporous lycophytes.</title>
        <authorList>
            <person name="Li C."/>
            <person name="Wickell D."/>
            <person name="Kuo L.Y."/>
            <person name="Chen X."/>
            <person name="Nie B."/>
            <person name="Liao X."/>
            <person name="Peng D."/>
            <person name="Ji J."/>
            <person name="Jenkins J."/>
            <person name="Williams M."/>
            <person name="Shu S."/>
            <person name="Plott C."/>
            <person name="Barry K."/>
            <person name="Rajasekar S."/>
            <person name="Grimwood J."/>
            <person name="Han X."/>
            <person name="Sun S."/>
            <person name="Hou Z."/>
            <person name="He W."/>
            <person name="Dai G."/>
            <person name="Sun C."/>
            <person name="Schmutz J."/>
            <person name="Leebens-Mack J.H."/>
            <person name="Li F.W."/>
            <person name="Wang L."/>
        </authorList>
    </citation>
    <scope>NUCLEOTIDE SEQUENCE [LARGE SCALE GENOMIC DNA]</scope>
    <source>
        <strain evidence="2">cv. PW_Plant_1</strain>
    </source>
</reference>
<accession>A0ACC2DZ56</accession>
<sequence length="192" mass="22220">MMSYTFKVGTLAICCPLPSISVVTSKKSDTSGTRRQRRRSCKEDNVKQVKENMFPYPEIHVNILRDTGERTLLHADILRQKHNNKFGLVLDIAREASEFQQTHRGDKRRPIWKAIGDRVNELAGETVTDAYLEDHPEWSMYFELEVQREKRGVNEVSGRNKLVVGNEGEDAVEENKMVFVRTYPSFKDPIYD</sequence>
<dbReference type="EMBL" id="CM055095">
    <property type="protein sequence ID" value="KAJ7559634.1"/>
    <property type="molecule type" value="Genomic_DNA"/>
</dbReference>